<dbReference type="InterPro" id="IPR025497">
    <property type="entry name" value="PatA-like_N"/>
</dbReference>
<proteinExistence type="predicted"/>
<keyword evidence="4" id="KW-1185">Reference proteome</keyword>
<dbReference type="AlphaFoldDB" id="A0A8J3YDI2"/>
<name>A0A8J3YDI2_9ACTN</name>
<comment type="caution">
    <text evidence="3">The sequence shown here is derived from an EMBL/GenBank/DDBJ whole genome shotgun (WGS) entry which is preliminary data.</text>
</comment>
<evidence type="ECO:0000259" key="2">
    <source>
        <dbReference type="Pfam" id="PF14332"/>
    </source>
</evidence>
<feature type="domain" description="PatA-like N-terminal" evidence="2">
    <location>
        <begin position="11"/>
        <end position="148"/>
    </location>
</feature>
<evidence type="ECO:0000313" key="3">
    <source>
        <dbReference type="EMBL" id="GIJ06079.1"/>
    </source>
</evidence>
<evidence type="ECO:0000313" key="4">
    <source>
        <dbReference type="Proteomes" id="UP000652013"/>
    </source>
</evidence>
<accession>A0A8J3YDI2</accession>
<dbReference type="Pfam" id="PF14332">
    <property type="entry name" value="DUF4388"/>
    <property type="match status" value="1"/>
</dbReference>
<evidence type="ECO:0000256" key="1">
    <source>
        <dbReference type="SAM" id="MobiDB-lite"/>
    </source>
</evidence>
<sequence>MKLGAPAKPRQVLEDLAGTEATGALHIGGASPGLLHLVGGRVEHASSVKVPGVGDLLTLSGRLPDSVWQAAVEEGGNDARVGELLVGQGHLTEGELQLCVLSVVHDAAYFVLGDEPVQVRFESDRRHWLGPVAAVDTGTVLTEVDRRARLLAEIADEPRLDTGPVTPTPRLRRDRIRLTALQWELIVHADGRATPTDLARRLGRAGYACLQAVRGLFADGLVRVPGTGAAIRTAPVPPPEPQVAVEALIAGGAVPKEVPRSVPIVAPRPPSDPPEKTVELPHAGEASASRGFRLPRRKPAKPRGDAEPAVPPDEALLHRLRTALRGMT</sequence>
<reference evidence="3" key="1">
    <citation type="submission" date="2021-01" db="EMBL/GenBank/DDBJ databases">
        <title>Whole genome shotgun sequence of Spirilliplanes yamanashiensis NBRC 15828.</title>
        <authorList>
            <person name="Komaki H."/>
            <person name="Tamura T."/>
        </authorList>
    </citation>
    <scope>NUCLEOTIDE SEQUENCE</scope>
    <source>
        <strain evidence="3">NBRC 15828</strain>
    </source>
</reference>
<dbReference type="EMBL" id="BOOY01000038">
    <property type="protein sequence ID" value="GIJ06079.1"/>
    <property type="molecule type" value="Genomic_DNA"/>
</dbReference>
<feature type="region of interest" description="Disordered" evidence="1">
    <location>
        <begin position="261"/>
        <end position="317"/>
    </location>
</feature>
<organism evidence="3 4">
    <name type="scientific">Spirilliplanes yamanashiensis</name>
    <dbReference type="NCBI Taxonomy" id="42233"/>
    <lineage>
        <taxon>Bacteria</taxon>
        <taxon>Bacillati</taxon>
        <taxon>Actinomycetota</taxon>
        <taxon>Actinomycetes</taxon>
        <taxon>Micromonosporales</taxon>
        <taxon>Micromonosporaceae</taxon>
        <taxon>Spirilliplanes</taxon>
    </lineage>
</organism>
<protein>
    <recommendedName>
        <fullName evidence="2">PatA-like N-terminal domain-containing protein</fullName>
    </recommendedName>
</protein>
<gene>
    <name evidence="3" type="ORF">Sya03_54310</name>
</gene>
<dbReference type="RefSeq" id="WP_203941269.1">
    <property type="nucleotide sequence ID" value="NZ_BAAAGJ010000014.1"/>
</dbReference>
<dbReference type="Proteomes" id="UP000652013">
    <property type="component" value="Unassembled WGS sequence"/>
</dbReference>